<evidence type="ECO:0000256" key="8">
    <source>
        <dbReference type="HAMAP-Rule" id="MF_00440"/>
    </source>
</evidence>
<dbReference type="GO" id="GO:0003677">
    <property type="term" value="F:DNA binding"/>
    <property type="evidence" value="ECO:0007669"/>
    <property type="project" value="UniProtKB-KW"/>
</dbReference>
<dbReference type="InterPro" id="IPR005144">
    <property type="entry name" value="ATP-cone_dom"/>
</dbReference>
<keyword evidence="7 8" id="KW-0804">Transcription</keyword>
<dbReference type="GO" id="GO:0005524">
    <property type="term" value="F:ATP binding"/>
    <property type="evidence" value="ECO:0007669"/>
    <property type="project" value="UniProtKB-UniRule"/>
</dbReference>
<dbReference type="PROSITE" id="PS51161">
    <property type="entry name" value="ATP_CONE"/>
    <property type="match status" value="1"/>
</dbReference>
<dbReference type="GO" id="GO:0008270">
    <property type="term" value="F:zinc ion binding"/>
    <property type="evidence" value="ECO:0007669"/>
    <property type="project" value="UniProtKB-UniRule"/>
</dbReference>
<name>A0A098QXS2_9SPIO</name>
<evidence type="ECO:0000256" key="5">
    <source>
        <dbReference type="ARBA" id="ARBA00023015"/>
    </source>
</evidence>
<keyword evidence="4 8" id="KW-0067">ATP-binding</keyword>
<evidence type="ECO:0000256" key="7">
    <source>
        <dbReference type="ARBA" id="ARBA00023163"/>
    </source>
</evidence>
<dbReference type="InterPro" id="IPR055173">
    <property type="entry name" value="NrdR-like_N"/>
</dbReference>
<evidence type="ECO:0000313" key="10">
    <source>
        <dbReference type="EMBL" id="KGE72238.1"/>
    </source>
</evidence>
<dbReference type="PANTHER" id="PTHR30455:SF2">
    <property type="entry name" value="TRANSCRIPTIONAL REPRESSOR NRDR"/>
    <property type="match status" value="1"/>
</dbReference>
<keyword evidence="6 8" id="KW-0238">DNA-binding</keyword>
<keyword evidence="2 8" id="KW-0547">Nucleotide-binding</keyword>
<evidence type="ECO:0000259" key="9">
    <source>
        <dbReference type="PROSITE" id="PS51161"/>
    </source>
</evidence>
<dbReference type="Pfam" id="PF22811">
    <property type="entry name" value="Zn_ribbon_NrdR"/>
    <property type="match status" value="1"/>
</dbReference>
<feature type="zinc finger region" evidence="8">
    <location>
        <begin position="3"/>
        <end position="34"/>
    </location>
</feature>
<comment type="similarity">
    <text evidence="8">Belongs to the NrdR family.</text>
</comment>
<sequence length="151" mass="17545">MKCPHCNSQDDKVIESRSLNDGTSIRRRRECLSCGYRFTSYERIEEKQLMVIKSAGRREPFSREKLERGLRRAVEKRNFSQLQIESIVNDIEDRAIIVAKASHEIPTAEIGDMVLETLAKLDSVAYIRFASVYRNFENIEGFIQEISQLKE</sequence>
<feature type="domain" description="ATP-cone" evidence="9">
    <location>
        <begin position="49"/>
        <end position="141"/>
    </location>
</feature>
<evidence type="ECO:0000256" key="2">
    <source>
        <dbReference type="ARBA" id="ARBA00022741"/>
    </source>
</evidence>
<dbReference type="Pfam" id="PF03477">
    <property type="entry name" value="ATP-cone"/>
    <property type="match status" value="1"/>
</dbReference>
<accession>A0A098QXS2</accession>
<comment type="cofactor">
    <cofactor evidence="8">
        <name>Zn(2+)</name>
        <dbReference type="ChEBI" id="CHEBI:29105"/>
    </cofactor>
    <text evidence="8">Binds 1 zinc ion.</text>
</comment>
<dbReference type="EMBL" id="JNUP01000059">
    <property type="protein sequence ID" value="KGE72238.1"/>
    <property type="molecule type" value="Genomic_DNA"/>
</dbReference>
<proteinExistence type="inferred from homology"/>
<keyword evidence="5 8" id="KW-0805">Transcription regulation</keyword>
<evidence type="ECO:0000256" key="4">
    <source>
        <dbReference type="ARBA" id="ARBA00022840"/>
    </source>
</evidence>
<keyword evidence="8" id="KW-0479">Metal-binding</keyword>
<evidence type="ECO:0000313" key="11">
    <source>
        <dbReference type="Proteomes" id="UP000029692"/>
    </source>
</evidence>
<dbReference type="RefSeq" id="WP_037547362.1">
    <property type="nucleotide sequence ID" value="NZ_JNUP01000059.1"/>
</dbReference>
<comment type="caution">
    <text evidence="10">The sequence shown here is derived from an EMBL/GenBank/DDBJ whole genome shotgun (WGS) entry which is preliminary data.</text>
</comment>
<evidence type="ECO:0000256" key="3">
    <source>
        <dbReference type="ARBA" id="ARBA00022771"/>
    </source>
</evidence>
<gene>
    <name evidence="8 10" type="primary">nrdR</name>
    <name evidence="10" type="ORF">DC28_07620</name>
</gene>
<dbReference type="PANTHER" id="PTHR30455">
    <property type="entry name" value="TRANSCRIPTIONAL REPRESSOR NRDR"/>
    <property type="match status" value="1"/>
</dbReference>
<dbReference type="NCBIfam" id="TIGR00244">
    <property type="entry name" value="transcriptional regulator NrdR"/>
    <property type="match status" value="1"/>
</dbReference>
<reference evidence="10 11" key="1">
    <citation type="submission" date="2014-05" db="EMBL/GenBank/DDBJ databases">
        <title>De novo Genome Sequence of Spirocheata sp.</title>
        <authorList>
            <person name="Shivani Y."/>
            <person name="Subhash Y."/>
            <person name="Tushar L."/>
            <person name="Sasikala C."/>
            <person name="Ramana C.V."/>
        </authorList>
    </citation>
    <scope>NUCLEOTIDE SEQUENCE [LARGE SCALE GENOMIC DNA]</scope>
    <source>
        <strain evidence="10 11">JC230</strain>
    </source>
</reference>
<keyword evidence="3 8" id="KW-0863">Zinc-finger</keyword>
<dbReference type="OrthoDB" id="9807461at2"/>
<dbReference type="STRING" id="1480694.DC28_07620"/>
<keyword evidence="11" id="KW-1185">Reference proteome</keyword>
<comment type="function">
    <text evidence="8">Negatively regulates transcription of bacterial ribonucleotide reductase nrd genes and operons by binding to NrdR-boxes.</text>
</comment>
<organism evidence="10 11">
    <name type="scientific">Spirochaeta lutea</name>
    <dbReference type="NCBI Taxonomy" id="1480694"/>
    <lineage>
        <taxon>Bacteria</taxon>
        <taxon>Pseudomonadati</taxon>
        <taxon>Spirochaetota</taxon>
        <taxon>Spirochaetia</taxon>
        <taxon>Spirochaetales</taxon>
        <taxon>Spirochaetaceae</taxon>
        <taxon>Spirochaeta</taxon>
    </lineage>
</organism>
<dbReference type="AlphaFoldDB" id="A0A098QXS2"/>
<evidence type="ECO:0000256" key="1">
    <source>
        <dbReference type="ARBA" id="ARBA00022491"/>
    </source>
</evidence>
<dbReference type="InterPro" id="IPR003796">
    <property type="entry name" value="RNR_NrdR-like"/>
</dbReference>
<dbReference type="eggNOG" id="COG1327">
    <property type="taxonomic scope" value="Bacteria"/>
</dbReference>
<dbReference type="GO" id="GO:0045892">
    <property type="term" value="P:negative regulation of DNA-templated transcription"/>
    <property type="evidence" value="ECO:0007669"/>
    <property type="project" value="UniProtKB-UniRule"/>
</dbReference>
<protein>
    <recommendedName>
        <fullName evidence="8">Transcriptional repressor NrdR</fullName>
    </recommendedName>
</protein>
<dbReference type="HAMAP" id="MF_00440">
    <property type="entry name" value="NrdR"/>
    <property type="match status" value="1"/>
</dbReference>
<dbReference type="Proteomes" id="UP000029692">
    <property type="component" value="Unassembled WGS sequence"/>
</dbReference>
<evidence type="ECO:0000256" key="6">
    <source>
        <dbReference type="ARBA" id="ARBA00023125"/>
    </source>
</evidence>
<keyword evidence="8" id="KW-0862">Zinc</keyword>
<keyword evidence="1 8" id="KW-0678">Repressor</keyword>